<evidence type="ECO:0000313" key="2">
    <source>
        <dbReference type="Proteomes" id="UP000789860"/>
    </source>
</evidence>
<keyword evidence="2" id="KW-1185">Reference proteome</keyword>
<feature type="non-terminal residue" evidence="1">
    <location>
        <position position="42"/>
    </location>
</feature>
<organism evidence="1 2">
    <name type="scientific">Scutellospora calospora</name>
    <dbReference type="NCBI Taxonomy" id="85575"/>
    <lineage>
        <taxon>Eukaryota</taxon>
        <taxon>Fungi</taxon>
        <taxon>Fungi incertae sedis</taxon>
        <taxon>Mucoromycota</taxon>
        <taxon>Glomeromycotina</taxon>
        <taxon>Glomeromycetes</taxon>
        <taxon>Diversisporales</taxon>
        <taxon>Gigasporaceae</taxon>
        <taxon>Scutellospora</taxon>
    </lineage>
</organism>
<protein>
    <submittedName>
        <fullName evidence="1">3752_t:CDS:1</fullName>
    </submittedName>
</protein>
<comment type="caution">
    <text evidence="1">The sequence shown here is derived from an EMBL/GenBank/DDBJ whole genome shotgun (WGS) entry which is preliminary data.</text>
</comment>
<proteinExistence type="predicted"/>
<reference evidence="1" key="1">
    <citation type="submission" date="2021-06" db="EMBL/GenBank/DDBJ databases">
        <authorList>
            <person name="Kallberg Y."/>
            <person name="Tangrot J."/>
            <person name="Rosling A."/>
        </authorList>
    </citation>
    <scope>NUCLEOTIDE SEQUENCE</scope>
    <source>
        <strain evidence="1">AU212A</strain>
    </source>
</reference>
<accession>A0ACA9NSH3</accession>
<gene>
    <name evidence="1" type="ORF">SCALOS_LOCUS9267</name>
</gene>
<dbReference type="Proteomes" id="UP000789860">
    <property type="component" value="Unassembled WGS sequence"/>
</dbReference>
<dbReference type="EMBL" id="CAJVPM010027931">
    <property type="protein sequence ID" value="CAG8667935.1"/>
    <property type="molecule type" value="Genomic_DNA"/>
</dbReference>
<name>A0ACA9NSH3_9GLOM</name>
<evidence type="ECO:0000313" key="1">
    <source>
        <dbReference type="EMBL" id="CAG8667935.1"/>
    </source>
</evidence>
<sequence length="42" mass="4814">MEERCDIPSSSSSVNHNGVPKPNIENLKFVHNNQVEEFIKVF</sequence>